<dbReference type="CDD" id="cd00586">
    <property type="entry name" value="4HBT"/>
    <property type="match status" value="1"/>
</dbReference>
<dbReference type="PROSITE" id="PS51186">
    <property type="entry name" value="GNAT"/>
    <property type="match status" value="1"/>
</dbReference>
<dbReference type="PANTHER" id="PTHR31793:SF27">
    <property type="entry name" value="NOVEL THIOESTERASE SUPERFAMILY DOMAIN AND SAPOSIN A-TYPE DOMAIN CONTAINING PROTEIN (0610012H03RIK)"/>
    <property type="match status" value="1"/>
</dbReference>
<dbReference type="InterPro" id="IPR006684">
    <property type="entry name" value="YbgC/YbaW"/>
</dbReference>
<dbReference type="InterPro" id="IPR050563">
    <property type="entry name" value="4-hydroxybenzoyl-CoA_TE"/>
</dbReference>
<dbReference type="AlphaFoldDB" id="A0A840S2G2"/>
<keyword evidence="2 4" id="KW-0378">Hydrolase</keyword>
<dbReference type="Gene3D" id="3.40.630.30">
    <property type="match status" value="1"/>
</dbReference>
<dbReference type="GO" id="GO:0016747">
    <property type="term" value="F:acyltransferase activity, transferring groups other than amino-acyl groups"/>
    <property type="evidence" value="ECO:0007669"/>
    <property type="project" value="InterPro"/>
</dbReference>
<dbReference type="RefSeq" id="WP_138856684.1">
    <property type="nucleotide sequence ID" value="NZ_CP040709.1"/>
</dbReference>
<comment type="caution">
    <text evidence="4">The sequence shown here is derived from an EMBL/GenBank/DDBJ whole genome shotgun (WGS) entry which is preliminary data.</text>
</comment>
<dbReference type="SUPFAM" id="SSF54637">
    <property type="entry name" value="Thioesterase/thiol ester dehydrase-isomerase"/>
    <property type="match status" value="1"/>
</dbReference>
<dbReference type="CDD" id="cd04301">
    <property type="entry name" value="NAT_SF"/>
    <property type="match status" value="1"/>
</dbReference>
<evidence type="ECO:0000259" key="3">
    <source>
        <dbReference type="PROSITE" id="PS51186"/>
    </source>
</evidence>
<dbReference type="Pfam" id="PF13673">
    <property type="entry name" value="Acetyltransf_10"/>
    <property type="match status" value="1"/>
</dbReference>
<reference evidence="4 5" key="1">
    <citation type="submission" date="2020-08" db="EMBL/GenBank/DDBJ databases">
        <title>Genomic Encyclopedia of Type Strains, Phase IV (KMG-IV): sequencing the most valuable type-strain genomes for metagenomic binning, comparative biology and taxonomic classification.</title>
        <authorList>
            <person name="Goeker M."/>
        </authorList>
    </citation>
    <scope>NUCLEOTIDE SEQUENCE [LARGE SCALE GENOMIC DNA]</scope>
    <source>
        <strain evidence="4 5">DSM 23958</strain>
    </source>
</reference>
<protein>
    <submittedName>
        <fullName evidence="4">YbgC/YbaW family acyl-CoA thioester hydrolase</fullName>
    </submittedName>
</protein>
<gene>
    <name evidence="4" type="ORF">HNQ51_002696</name>
</gene>
<feature type="domain" description="N-acetyltransferase" evidence="3">
    <location>
        <begin position="145"/>
        <end position="287"/>
    </location>
</feature>
<evidence type="ECO:0000313" key="5">
    <source>
        <dbReference type="Proteomes" id="UP000554837"/>
    </source>
</evidence>
<dbReference type="InterPro" id="IPR016181">
    <property type="entry name" value="Acyl_CoA_acyltransferase"/>
</dbReference>
<dbReference type="OrthoDB" id="9796171at2"/>
<dbReference type="InterPro" id="IPR000182">
    <property type="entry name" value="GNAT_dom"/>
</dbReference>
<dbReference type="Gene3D" id="3.10.129.10">
    <property type="entry name" value="Hotdog Thioesterase"/>
    <property type="match status" value="1"/>
</dbReference>
<evidence type="ECO:0000256" key="1">
    <source>
        <dbReference type="ARBA" id="ARBA00005953"/>
    </source>
</evidence>
<dbReference type="InterPro" id="IPR029069">
    <property type="entry name" value="HotDog_dom_sf"/>
</dbReference>
<dbReference type="Pfam" id="PF03061">
    <property type="entry name" value="4HBT"/>
    <property type="match status" value="1"/>
</dbReference>
<accession>A0A840S2G2</accession>
<dbReference type="SUPFAM" id="SSF55729">
    <property type="entry name" value="Acyl-CoA N-acyltransferases (Nat)"/>
    <property type="match status" value="1"/>
</dbReference>
<dbReference type="NCBIfam" id="TIGR00051">
    <property type="entry name" value="YbgC/FadM family acyl-CoA thioesterase"/>
    <property type="match status" value="1"/>
</dbReference>
<dbReference type="InterPro" id="IPR006683">
    <property type="entry name" value="Thioestr_dom"/>
</dbReference>
<dbReference type="EMBL" id="JACHHO010000004">
    <property type="protein sequence ID" value="MBB5205377.1"/>
    <property type="molecule type" value="Genomic_DNA"/>
</dbReference>
<comment type="similarity">
    <text evidence="1">Belongs to the 4-hydroxybenzoyl-CoA thioesterase family.</text>
</comment>
<dbReference type="PANTHER" id="PTHR31793">
    <property type="entry name" value="4-HYDROXYBENZOYL-COA THIOESTERASE FAMILY MEMBER"/>
    <property type="match status" value="1"/>
</dbReference>
<keyword evidence="5" id="KW-1185">Reference proteome</keyword>
<dbReference type="Proteomes" id="UP000554837">
    <property type="component" value="Unassembled WGS sequence"/>
</dbReference>
<evidence type="ECO:0000256" key="2">
    <source>
        <dbReference type="ARBA" id="ARBA00022801"/>
    </source>
</evidence>
<dbReference type="GO" id="GO:0047617">
    <property type="term" value="F:fatty acyl-CoA hydrolase activity"/>
    <property type="evidence" value="ECO:0007669"/>
    <property type="project" value="TreeGrafter"/>
</dbReference>
<proteinExistence type="inferred from homology"/>
<evidence type="ECO:0000313" key="4">
    <source>
        <dbReference type="EMBL" id="MBB5205377.1"/>
    </source>
</evidence>
<organism evidence="4 5">
    <name type="scientific">Inhella inkyongensis</name>
    <dbReference type="NCBI Taxonomy" id="392593"/>
    <lineage>
        <taxon>Bacteria</taxon>
        <taxon>Pseudomonadati</taxon>
        <taxon>Pseudomonadota</taxon>
        <taxon>Betaproteobacteria</taxon>
        <taxon>Burkholderiales</taxon>
        <taxon>Sphaerotilaceae</taxon>
        <taxon>Inhella</taxon>
    </lineage>
</organism>
<name>A0A840S2G2_9BURK</name>
<sequence length="287" mass="31581">MSLRHPEFRHLEALRVRWAEVDAQGIVFNAHYLNYLDTASTGYWRAMGLAYPGAFELLGADLVLRSTQLDYLAPARFDDELRCGLRFVDAGRTSLRFAAELKRGSQTLLKAELRYVMVEREALQPTPVPEALRQALQAFEAGEPMVTVQVGGWDALGAQAQPIRQAVFVREQGIPAELEWDEADHHCTHAVALNRLGQALATGRLIEHVPGTAKIGRMAVRAAVRGTGIGAQVLDALMQSARAQGFRQVLLHAQASAVGFYRRAGFIARGAPFEEAGIEHQEMTKGL</sequence>